<proteinExistence type="predicted"/>
<protein>
    <submittedName>
        <fullName evidence="2">Uncharacterized protein</fullName>
    </submittedName>
</protein>
<evidence type="ECO:0000256" key="1">
    <source>
        <dbReference type="SAM" id="Phobius"/>
    </source>
</evidence>
<name>A0ABQ6PUG8_9BACT</name>
<keyword evidence="3" id="KW-1185">Reference proteome</keyword>
<dbReference type="RefSeq" id="WP_338226368.1">
    <property type="nucleotide sequence ID" value="NZ_BTPD01000021.1"/>
</dbReference>
<keyword evidence="1" id="KW-1133">Transmembrane helix</keyword>
<evidence type="ECO:0000313" key="2">
    <source>
        <dbReference type="EMBL" id="GMQ31599.1"/>
    </source>
</evidence>
<reference evidence="2 3" key="1">
    <citation type="submission" date="2023-08" db="EMBL/GenBank/DDBJ databases">
        <title>Draft genome sequence of Algoriphagus confluentis.</title>
        <authorList>
            <person name="Takatani N."/>
            <person name="Hosokawa M."/>
            <person name="Sawabe T."/>
        </authorList>
    </citation>
    <scope>NUCLEOTIDE SEQUENCE [LARGE SCALE GENOMIC DNA]</scope>
    <source>
        <strain evidence="2 3">NBRC 111222</strain>
    </source>
</reference>
<keyword evidence="1" id="KW-0812">Transmembrane</keyword>
<sequence>MKTYTPSHQVAFNLHSFSGVVEESGKNMETKVSGGGGGGATYQGTGGTAPVTITSRTIIHDQLFLINKEGKEKSFQLQDFHLAARKGNQLTVFWGIKSGDSTGNYFAVKNHSTEEEFYREDLLRKYFIKWWMQLGLMLVSGIFLIAGLLGGAGIIFTLLGGGGGFWAWKRWNTAKNEINALKSDIAAFEPD</sequence>
<dbReference type="Proteomes" id="UP001338309">
    <property type="component" value="Unassembled WGS sequence"/>
</dbReference>
<organism evidence="2 3">
    <name type="scientific">Algoriphagus confluentis</name>
    <dbReference type="NCBI Taxonomy" id="1697556"/>
    <lineage>
        <taxon>Bacteria</taxon>
        <taxon>Pseudomonadati</taxon>
        <taxon>Bacteroidota</taxon>
        <taxon>Cytophagia</taxon>
        <taxon>Cytophagales</taxon>
        <taxon>Cyclobacteriaceae</taxon>
        <taxon>Algoriphagus</taxon>
    </lineage>
</organism>
<accession>A0ABQ6PUG8</accession>
<gene>
    <name evidence="2" type="ORF">Aconfl_42440</name>
</gene>
<keyword evidence="1" id="KW-0472">Membrane</keyword>
<evidence type="ECO:0000313" key="3">
    <source>
        <dbReference type="Proteomes" id="UP001338309"/>
    </source>
</evidence>
<comment type="caution">
    <text evidence="2">The sequence shown here is derived from an EMBL/GenBank/DDBJ whole genome shotgun (WGS) entry which is preliminary data.</text>
</comment>
<feature type="transmembrane region" description="Helical" evidence="1">
    <location>
        <begin position="134"/>
        <end position="159"/>
    </location>
</feature>
<dbReference type="EMBL" id="BTPD01000021">
    <property type="protein sequence ID" value="GMQ31599.1"/>
    <property type="molecule type" value="Genomic_DNA"/>
</dbReference>